<keyword evidence="17" id="KW-1185">Reference proteome</keyword>
<comment type="similarity">
    <text evidence="1">Belongs to the FPG family.</text>
</comment>
<dbReference type="Gene3D" id="3.20.190.10">
    <property type="entry name" value="MutM-like, N-terminal"/>
    <property type="match status" value="1"/>
</dbReference>
<keyword evidence="12" id="KW-0326">Glycosidase</keyword>
<evidence type="ECO:0000256" key="5">
    <source>
        <dbReference type="ARBA" id="ARBA00022771"/>
    </source>
</evidence>
<dbReference type="InterPro" id="IPR010979">
    <property type="entry name" value="Ribosomal_uS13-like_H2TH"/>
</dbReference>
<evidence type="ECO:0000256" key="12">
    <source>
        <dbReference type="ARBA" id="ARBA00023295"/>
    </source>
</evidence>
<evidence type="ECO:0000256" key="2">
    <source>
        <dbReference type="ARBA" id="ARBA00012720"/>
    </source>
</evidence>
<keyword evidence="4" id="KW-0227">DNA damage</keyword>
<dbReference type="Pfam" id="PF06831">
    <property type="entry name" value="H2TH"/>
    <property type="match status" value="1"/>
</dbReference>
<reference evidence="16 17" key="1">
    <citation type="submission" date="2023-06" db="EMBL/GenBank/DDBJ databases">
        <title>Rhodococcus indonesiensis sp. nov a new member of the Rhodococcus ruber lineage isolated from a sediment of neutral hot spring.</title>
        <authorList>
            <person name="Kusuma A.B."/>
            <person name="Fenylestari G."/>
            <person name="Ammar F."/>
            <person name="Nouioui I."/>
            <person name="Goodfellow M."/>
        </authorList>
    </citation>
    <scope>NUCLEOTIDE SEQUENCE [LARGE SCALE GENOMIC DNA]</scope>
    <source>
        <strain evidence="16 17">CSLK01-03</strain>
    </source>
</reference>
<dbReference type="InterPro" id="IPR012319">
    <property type="entry name" value="FPG_cat"/>
</dbReference>
<evidence type="ECO:0000256" key="6">
    <source>
        <dbReference type="ARBA" id="ARBA00022801"/>
    </source>
</evidence>
<evidence type="ECO:0000256" key="7">
    <source>
        <dbReference type="ARBA" id="ARBA00022833"/>
    </source>
</evidence>
<dbReference type="SUPFAM" id="SSF46946">
    <property type="entry name" value="S13-like H2TH domain"/>
    <property type="match status" value="1"/>
</dbReference>
<keyword evidence="3" id="KW-0479">Metal-binding</keyword>
<evidence type="ECO:0000256" key="1">
    <source>
        <dbReference type="ARBA" id="ARBA00009409"/>
    </source>
</evidence>
<dbReference type="Gene3D" id="1.10.8.50">
    <property type="match status" value="1"/>
</dbReference>
<dbReference type="SMART" id="SM00898">
    <property type="entry name" value="Fapy_DNA_glyco"/>
    <property type="match status" value="1"/>
</dbReference>
<evidence type="ECO:0000313" key="17">
    <source>
        <dbReference type="Proteomes" id="UP001233164"/>
    </source>
</evidence>
<keyword evidence="5 13" id="KW-0863">Zinc-finger</keyword>
<dbReference type="SMART" id="SM01232">
    <property type="entry name" value="H2TH"/>
    <property type="match status" value="1"/>
</dbReference>
<accession>A0ABT7RLX6</accession>
<keyword evidence="6" id="KW-0378">Hydrolase</keyword>
<evidence type="ECO:0000256" key="9">
    <source>
        <dbReference type="ARBA" id="ARBA00023204"/>
    </source>
</evidence>
<name>A0ABT7RLX6_9NOCA</name>
<dbReference type="InterPro" id="IPR000214">
    <property type="entry name" value="Znf_DNA_glyclase/AP_lyase"/>
</dbReference>
<dbReference type="Proteomes" id="UP001233164">
    <property type="component" value="Unassembled WGS sequence"/>
</dbReference>
<dbReference type="PROSITE" id="PS51066">
    <property type="entry name" value="ZF_FPG_2"/>
    <property type="match status" value="1"/>
</dbReference>
<evidence type="ECO:0000256" key="3">
    <source>
        <dbReference type="ARBA" id="ARBA00022723"/>
    </source>
</evidence>
<protein>
    <recommendedName>
        <fullName evidence="2">DNA-(apurinic or apyrimidinic site) lyase</fullName>
        <ecNumber evidence="2">4.2.99.18</ecNumber>
    </recommendedName>
</protein>
<dbReference type="RefSeq" id="WP_289378698.1">
    <property type="nucleotide sequence ID" value="NZ_JAUBOF010000026.1"/>
</dbReference>
<evidence type="ECO:0000256" key="4">
    <source>
        <dbReference type="ARBA" id="ARBA00022763"/>
    </source>
</evidence>
<dbReference type="InterPro" id="IPR044090">
    <property type="entry name" value="Nei2_N"/>
</dbReference>
<gene>
    <name evidence="16" type="ORF">QT969_10095</name>
</gene>
<evidence type="ECO:0000256" key="8">
    <source>
        <dbReference type="ARBA" id="ARBA00023125"/>
    </source>
</evidence>
<dbReference type="SUPFAM" id="SSF57716">
    <property type="entry name" value="Glucocorticoid receptor-like (DNA-binding domain)"/>
    <property type="match status" value="1"/>
</dbReference>
<keyword evidence="11" id="KW-0511">Multifunctional enzyme</keyword>
<dbReference type="EMBL" id="JAUBOF010000026">
    <property type="protein sequence ID" value="MDM7488640.1"/>
    <property type="molecule type" value="Genomic_DNA"/>
</dbReference>
<proteinExistence type="inferred from homology"/>
<keyword evidence="7" id="KW-0862">Zinc</keyword>
<organism evidence="16 17">
    <name type="scientific">Rhodococcus indonesiensis</name>
    <dbReference type="NCBI Taxonomy" id="3055869"/>
    <lineage>
        <taxon>Bacteria</taxon>
        <taxon>Bacillati</taxon>
        <taxon>Actinomycetota</taxon>
        <taxon>Actinomycetes</taxon>
        <taxon>Mycobacteriales</taxon>
        <taxon>Nocardiaceae</taxon>
        <taxon>Rhodococcus</taxon>
    </lineage>
</organism>
<dbReference type="PROSITE" id="PS51068">
    <property type="entry name" value="FPG_CAT"/>
    <property type="match status" value="1"/>
</dbReference>
<feature type="domain" description="FPG-type" evidence="14">
    <location>
        <begin position="220"/>
        <end position="259"/>
    </location>
</feature>
<evidence type="ECO:0000313" key="16">
    <source>
        <dbReference type="EMBL" id="MDM7488640.1"/>
    </source>
</evidence>
<sequence>MPEGDTVFRAATLLRGALAGKPLTRCDIRVPRYATVDLTGTVVEEVLARGKHLLIRAGAHTIHTHLKMEGVWDVHPPGTRWRRQGYHARIVLAVEDAEAVGFDLGIVEVLDRDREAEAVGHLGPDLLGPDWDPAVAAANLARDPSRPVGLALLDQRVMAGVGNVYRCELCFLRGVHPATPVADAGEPAAWVDLAHRLLMFNRDRVSRITTGDRRPGRGTWVYGRAGKPCRRCGTAIRTGALGSAEDPDRKIDWCPHCQPRTGDGPAAPAP</sequence>
<dbReference type="CDD" id="cd08971">
    <property type="entry name" value="AcNei2_N"/>
    <property type="match status" value="1"/>
</dbReference>
<feature type="domain" description="Formamidopyrimidine-DNA glycosylase catalytic" evidence="15">
    <location>
        <begin position="2"/>
        <end position="101"/>
    </location>
</feature>
<dbReference type="Pfam" id="PF01149">
    <property type="entry name" value="Fapy_DNA_glyco"/>
    <property type="match status" value="1"/>
</dbReference>
<evidence type="ECO:0000256" key="13">
    <source>
        <dbReference type="PROSITE-ProRule" id="PRU00391"/>
    </source>
</evidence>
<dbReference type="SUPFAM" id="SSF81624">
    <property type="entry name" value="N-terminal domain of MutM-like DNA repair proteins"/>
    <property type="match status" value="1"/>
</dbReference>
<dbReference type="EC" id="4.2.99.18" evidence="2"/>
<evidence type="ECO:0000259" key="15">
    <source>
        <dbReference type="PROSITE" id="PS51068"/>
    </source>
</evidence>
<evidence type="ECO:0000256" key="10">
    <source>
        <dbReference type="ARBA" id="ARBA00023239"/>
    </source>
</evidence>
<evidence type="ECO:0000256" key="11">
    <source>
        <dbReference type="ARBA" id="ARBA00023268"/>
    </source>
</evidence>
<comment type="caution">
    <text evidence="16">The sequence shown here is derived from an EMBL/GenBank/DDBJ whole genome shotgun (WGS) entry which is preliminary data.</text>
</comment>
<keyword evidence="8" id="KW-0238">DNA-binding</keyword>
<dbReference type="InterPro" id="IPR035937">
    <property type="entry name" value="FPG_N"/>
</dbReference>
<keyword evidence="9" id="KW-0234">DNA repair</keyword>
<dbReference type="PANTHER" id="PTHR42697">
    <property type="entry name" value="ENDONUCLEASE 8"/>
    <property type="match status" value="1"/>
</dbReference>
<dbReference type="InterPro" id="IPR015886">
    <property type="entry name" value="H2TH_FPG"/>
</dbReference>
<dbReference type="PANTHER" id="PTHR42697:SF1">
    <property type="entry name" value="ENDONUCLEASE 8"/>
    <property type="match status" value="1"/>
</dbReference>
<keyword evidence="10" id="KW-0456">Lyase</keyword>
<evidence type="ECO:0000259" key="14">
    <source>
        <dbReference type="PROSITE" id="PS51066"/>
    </source>
</evidence>